<evidence type="ECO:0000256" key="9">
    <source>
        <dbReference type="ARBA" id="ARBA00023284"/>
    </source>
</evidence>
<dbReference type="GO" id="GO:0006457">
    <property type="term" value="P:protein folding"/>
    <property type="evidence" value="ECO:0007669"/>
    <property type="project" value="TreeGrafter"/>
</dbReference>
<keyword evidence="6" id="KW-0256">Endoplasmic reticulum</keyword>
<feature type="domain" description="Thioredoxin" evidence="11">
    <location>
        <begin position="176"/>
        <end position="314"/>
    </location>
</feature>
<evidence type="ECO:0000256" key="8">
    <source>
        <dbReference type="ARBA" id="ARBA00023235"/>
    </source>
</evidence>
<dbReference type="Pfam" id="PF00085">
    <property type="entry name" value="Thioredoxin"/>
    <property type="match status" value="2"/>
</dbReference>
<dbReference type="OrthoDB" id="72053at2759"/>
<comment type="catalytic activity">
    <reaction evidence="1">
        <text>Catalyzes the rearrangement of -S-S- bonds in proteins.</text>
        <dbReference type="EC" id="5.3.4.1"/>
    </reaction>
</comment>
<evidence type="ECO:0000256" key="2">
    <source>
        <dbReference type="ARBA" id="ARBA00006347"/>
    </source>
</evidence>
<proteinExistence type="inferred from homology"/>
<evidence type="ECO:0000256" key="10">
    <source>
        <dbReference type="SAM" id="MobiDB-lite"/>
    </source>
</evidence>
<keyword evidence="5" id="KW-0677">Repeat</keyword>
<gene>
    <name evidence="12" type="ORF">Baya_16004</name>
</gene>
<feature type="compositionally biased region" description="Basic and acidic residues" evidence="10">
    <location>
        <begin position="299"/>
        <end position="314"/>
    </location>
</feature>
<sequence length="314" mass="35789">MIVSMQDPDMGLKMRNQRLLITLIPHALTDAPWCRHCQALEPVYAEAAARLRIESPAIQLAKVDATKEKNLAKEFEVQSFPTLKLFTEGRRQNATEFKGKRSVKGIVQWLQRRMGPSSVLLNHQQDAQELLQTHQVVVLGFFKLDGERAVLPLPEDGAPVRDDLVSFIQSNSLELVIEFNEEPYLKSEAVPEDWDKKPVKVLVGNNFEQVAFDETKNVFVEFYAPWCGHCKELAPEWEKLGEKYKDHENIIIAKMDATANEVEDVAMMDYNGERDLETFVKFLDSGGVLSEEEEEDEDKDSKKEVSCDDVTLKC</sequence>
<organism evidence="12 13">
    <name type="scientific">Bagarius yarrelli</name>
    <name type="common">Goonch</name>
    <name type="synonym">Bagrus yarrelli</name>
    <dbReference type="NCBI Taxonomy" id="175774"/>
    <lineage>
        <taxon>Eukaryota</taxon>
        <taxon>Metazoa</taxon>
        <taxon>Chordata</taxon>
        <taxon>Craniata</taxon>
        <taxon>Vertebrata</taxon>
        <taxon>Euteleostomi</taxon>
        <taxon>Actinopterygii</taxon>
        <taxon>Neopterygii</taxon>
        <taxon>Teleostei</taxon>
        <taxon>Ostariophysi</taxon>
        <taxon>Siluriformes</taxon>
        <taxon>Sisoridae</taxon>
        <taxon>Sisorinae</taxon>
        <taxon>Bagarius</taxon>
    </lineage>
</organism>
<dbReference type="EMBL" id="VCAZ01000257">
    <property type="protein sequence ID" value="TTP11310.1"/>
    <property type="molecule type" value="Genomic_DNA"/>
</dbReference>
<dbReference type="InterPro" id="IPR013766">
    <property type="entry name" value="Thioredoxin_domain"/>
</dbReference>
<keyword evidence="13" id="KW-1185">Reference proteome</keyword>
<evidence type="ECO:0000259" key="11">
    <source>
        <dbReference type="PROSITE" id="PS51352"/>
    </source>
</evidence>
<evidence type="ECO:0000256" key="5">
    <source>
        <dbReference type="ARBA" id="ARBA00022737"/>
    </source>
</evidence>
<accession>A0A556VUE2</accession>
<dbReference type="PANTHER" id="PTHR18929:SF93">
    <property type="entry name" value="PROTEIN DISULFIDE-ISOMERASE A2"/>
    <property type="match status" value="1"/>
</dbReference>
<dbReference type="FunFam" id="3.40.30.10:FF:000027">
    <property type="entry name" value="protein disulfide-isomerase A2"/>
    <property type="match status" value="1"/>
</dbReference>
<comment type="similarity">
    <text evidence="2">Belongs to the protein disulfide isomerase family.</text>
</comment>
<feature type="region of interest" description="Disordered" evidence="10">
    <location>
        <begin position="288"/>
        <end position="314"/>
    </location>
</feature>
<dbReference type="SUPFAM" id="SSF52833">
    <property type="entry name" value="Thioredoxin-like"/>
    <property type="match status" value="2"/>
</dbReference>
<dbReference type="EC" id="5.3.4.1" evidence="3"/>
<evidence type="ECO:0000256" key="4">
    <source>
        <dbReference type="ARBA" id="ARBA00022729"/>
    </source>
</evidence>
<dbReference type="GO" id="GO:0003756">
    <property type="term" value="F:protein disulfide isomerase activity"/>
    <property type="evidence" value="ECO:0007669"/>
    <property type="project" value="UniProtKB-EC"/>
</dbReference>
<keyword evidence="4" id="KW-0732">Signal</keyword>
<dbReference type="PROSITE" id="PS51352">
    <property type="entry name" value="THIOREDOXIN_2"/>
    <property type="match status" value="2"/>
</dbReference>
<keyword evidence="8 12" id="KW-0413">Isomerase</keyword>
<dbReference type="GO" id="GO:0034976">
    <property type="term" value="P:response to endoplasmic reticulum stress"/>
    <property type="evidence" value="ECO:0007669"/>
    <property type="project" value="TreeGrafter"/>
</dbReference>
<evidence type="ECO:0000256" key="3">
    <source>
        <dbReference type="ARBA" id="ARBA00012723"/>
    </source>
</evidence>
<dbReference type="CDD" id="cd02995">
    <property type="entry name" value="PDI_a_PDI_a'_C"/>
    <property type="match status" value="1"/>
</dbReference>
<dbReference type="PANTHER" id="PTHR18929">
    <property type="entry name" value="PROTEIN DISULFIDE ISOMERASE"/>
    <property type="match status" value="1"/>
</dbReference>
<dbReference type="InterPro" id="IPR017937">
    <property type="entry name" value="Thioredoxin_CS"/>
</dbReference>
<name>A0A556VUE2_BAGYA</name>
<keyword evidence="9" id="KW-0676">Redox-active center</keyword>
<dbReference type="CDD" id="cd02961">
    <property type="entry name" value="PDI_a_family"/>
    <property type="match status" value="1"/>
</dbReference>
<dbReference type="AlphaFoldDB" id="A0A556VUE2"/>
<evidence type="ECO:0000256" key="7">
    <source>
        <dbReference type="ARBA" id="ARBA00023157"/>
    </source>
</evidence>
<dbReference type="Proteomes" id="UP000319801">
    <property type="component" value="Unassembled WGS sequence"/>
</dbReference>
<evidence type="ECO:0000313" key="12">
    <source>
        <dbReference type="EMBL" id="TTP11310.1"/>
    </source>
</evidence>
<evidence type="ECO:0000256" key="1">
    <source>
        <dbReference type="ARBA" id="ARBA00001182"/>
    </source>
</evidence>
<protein>
    <recommendedName>
        <fullName evidence="3">protein disulfide-isomerase</fullName>
        <ecNumber evidence="3">5.3.4.1</ecNumber>
    </recommendedName>
</protein>
<evidence type="ECO:0000256" key="6">
    <source>
        <dbReference type="ARBA" id="ARBA00022824"/>
    </source>
</evidence>
<dbReference type="PROSITE" id="PS00194">
    <property type="entry name" value="THIOREDOXIN_1"/>
    <property type="match status" value="1"/>
</dbReference>
<reference evidence="12 13" key="1">
    <citation type="journal article" date="2019" name="Genome Biol. Evol.">
        <title>Whole-Genome Sequencing of the Giant Devil Catfish, Bagarius yarrelli.</title>
        <authorList>
            <person name="Jiang W."/>
            <person name="Lv Y."/>
            <person name="Cheng L."/>
            <person name="Yang K."/>
            <person name="Chao B."/>
            <person name="Wang X."/>
            <person name="Li Y."/>
            <person name="Pan X."/>
            <person name="You X."/>
            <person name="Zhang Y."/>
            <person name="Yang J."/>
            <person name="Li J."/>
            <person name="Zhang X."/>
            <person name="Liu S."/>
            <person name="Sun C."/>
            <person name="Yang J."/>
            <person name="Shi Q."/>
        </authorList>
    </citation>
    <scope>NUCLEOTIDE SEQUENCE [LARGE SCALE GENOMIC DNA]</scope>
    <source>
        <strain evidence="12">JWS20170419001</strain>
        <tissue evidence="12">Muscle</tissue>
    </source>
</reference>
<dbReference type="InterPro" id="IPR036249">
    <property type="entry name" value="Thioredoxin-like_sf"/>
</dbReference>
<evidence type="ECO:0000313" key="13">
    <source>
        <dbReference type="Proteomes" id="UP000319801"/>
    </source>
</evidence>
<keyword evidence="7" id="KW-1015">Disulfide bond</keyword>
<dbReference type="GO" id="GO:0005783">
    <property type="term" value="C:endoplasmic reticulum"/>
    <property type="evidence" value="ECO:0007669"/>
    <property type="project" value="TreeGrafter"/>
</dbReference>
<dbReference type="Gene3D" id="3.40.30.10">
    <property type="entry name" value="Glutaredoxin"/>
    <property type="match status" value="2"/>
</dbReference>
<comment type="caution">
    <text evidence="12">The sequence shown here is derived from an EMBL/GenBank/DDBJ whole genome shotgun (WGS) entry which is preliminary data.</text>
</comment>
<feature type="domain" description="Thioredoxin" evidence="11">
    <location>
        <begin position="1"/>
        <end position="115"/>
    </location>
</feature>